<protein>
    <recommendedName>
        <fullName evidence="3">Fibronectin type-III domain-containing protein</fullName>
    </recommendedName>
</protein>
<feature type="compositionally biased region" description="Basic and acidic residues" evidence="1">
    <location>
        <begin position="933"/>
        <end position="946"/>
    </location>
</feature>
<dbReference type="Proteomes" id="UP001303373">
    <property type="component" value="Chromosome 14"/>
</dbReference>
<sequence>MDSRLGYKVIIDTPSRFLAHSLPLSERAMLVLPTMAVPLALWFKPLCVCLALVWLVYRAYHVLTKPLDELASLLGFDIPLTPSIDLASIKADGAIIHWSLPEKLKQKTTLRYDIHLNGAVIDNVSINESAVTIAGLQPSSFYVVRVALANGNDLASRSQPIRFRTKSASSSDFFVARTDINHADSDLSAETLPIVRHYRGLKDIAPATADTVPMLREGSSLGASRKRSLTGRRSSPSIATVDGPPTINDTAGEGSETIQQLTEKLDNLRRETDEAEKLAKEEEEEELRMKDELVKERDELRAEATEKEKASRNLKREVNTLERQNTAAQNERSKHERLLQQKKQDRQKVKDDTIRWEREAMEMRSDIERMLQEKTSYLERLISEKEDLRAKQAQEAAATRSLDDEVKEKTFEIKRLERAMKNNSPNGTEPEVSLVQQLQQDAEEERNWQIHRLTLQQQYAISVQKLENAKAFHTEQMRYLDNIRAERRRTEELPTYSSSTTQDRPLHRGDSQRSRRGPNGSGDSSNLGGFSNPMSFSGVPGFSAAPFLNIHNGMTVGPTTEMDMSEDDRERLTGGAPMSPGAGADLLPTDLFSDEKPTSGRVMTLPGLGSLPGLPGLPGPSQPNMADQYPTSPNSASSRSPSVFASPLASTHNLHLNSPDHLIDSDRRSIRSTRSNRATSGAATTTTGSRFSGMFGIKQKNKAIAADQGPAFGKAQSHSMPKQDQTLMGLDSMTRKRNSSISGTTFDGASDPAVEQTPAPRRRGFGLFSRDKSDGWPSTFTSFGRRPASPRPGSTHSTELPRPSMDSNRWGVDGWPSGDSGARNSPLAFGPGWATPGTQQSRMYGSRLPSRRPSVQYGTSGPPEDIMEDEDSDALDSRAKHHLAPIGTRPAQGFSKAETNTPVASADDDDEDGTPKLNPAAKDFKSLFNSMRGNKDKSSKADKDKISNPFAAPNPFASPSATSRPREIDHAHDDYSPPQSRKSRDTHSLTTIESSAHNSHDLARTPSHTTSYTNSLDYTPSASIQHPSPLLGASVGSVGSGSVGKESFMAKLTRKSSSGKFSLPTFKREKSRLDPSSASITSTSIASASASPSLSSAPAEDDEDNLSASAGSVQESKDGMRGSGRSWGNVLKRASVATSGSIGKQKRNETPSLSGLSLTSGTGTEEFDEGDKDREG</sequence>
<feature type="compositionally biased region" description="Low complexity" evidence="1">
    <location>
        <begin position="947"/>
        <end position="963"/>
    </location>
</feature>
<dbReference type="AlphaFoldDB" id="A0AAQ3MC58"/>
<evidence type="ECO:0000256" key="2">
    <source>
        <dbReference type="SAM" id="Phobius"/>
    </source>
</evidence>
<feature type="compositionally biased region" description="Basic and acidic residues" evidence="1">
    <location>
        <begin position="964"/>
        <end position="975"/>
    </location>
</feature>
<feature type="compositionally biased region" description="Polar residues" evidence="1">
    <location>
        <begin position="988"/>
        <end position="997"/>
    </location>
</feature>
<dbReference type="CDD" id="cd00063">
    <property type="entry name" value="FN3"/>
    <property type="match status" value="1"/>
</dbReference>
<feature type="region of interest" description="Disordered" evidence="1">
    <location>
        <begin position="215"/>
        <end position="351"/>
    </location>
</feature>
<feature type="compositionally biased region" description="Basic and acidic residues" evidence="1">
    <location>
        <begin position="504"/>
        <end position="513"/>
    </location>
</feature>
<feature type="compositionally biased region" description="Low complexity" evidence="1">
    <location>
        <begin position="630"/>
        <end position="647"/>
    </location>
</feature>
<dbReference type="SUPFAM" id="SSF49265">
    <property type="entry name" value="Fibronectin type III"/>
    <property type="match status" value="1"/>
</dbReference>
<dbReference type="PROSITE" id="PS50853">
    <property type="entry name" value="FN3"/>
    <property type="match status" value="1"/>
</dbReference>
<feature type="transmembrane region" description="Helical" evidence="2">
    <location>
        <begin position="30"/>
        <end position="57"/>
    </location>
</feature>
<keyword evidence="5" id="KW-1185">Reference proteome</keyword>
<feature type="compositionally biased region" description="Low complexity" evidence="1">
    <location>
        <begin position="672"/>
        <end position="692"/>
    </location>
</feature>
<feature type="compositionally biased region" description="Low complexity" evidence="1">
    <location>
        <begin position="1076"/>
        <end position="1098"/>
    </location>
</feature>
<feature type="compositionally biased region" description="Basic and acidic residues" evidence="1">
    <location>
        <begin position="287"/>
        <end position="320"/>
    </location>
</feature>
<accession>A0AAQ3MC58</accession>
<proteinExistence type="predicted"/>
<keyword evidence="2" id="KW-0812">Transmembrane</keyword>
<evidence type="ECO:0000259" key="3">
    <source>
        <dbReference type="PROSITE" id="PS50853"/>
    </source>
</evidence>
<feature type="compositionally biased region" description="Basic and acidic residues" evidence="1">
    <location>
        <begin position="331"/>
        <end position="351"/>
    </location>
</feature>
<feature type="compositionally biased region" description="Basic and acidic residues" evidence="1">
    <location>
        <begin position="263"/>
        <end position="280"/>
    </location>
</feature>
<feature type="compositionally biased region" description="Polar residues" evidence="1">
    <location>
        <begin position="1006"/>
        <end position="1026"/>
    </location>
</feature>
<keyword evidence="2" id="KW-1133">Transmembrane helix</keyword>
<feature type="domain" description="Fibronectin type-III" evidence="3">
    <location>
        <begin position="78"/>
        <end position="168"/>
    </location>
</feature>
<feature type="compositionally biased region" description="Polar residues" evidence="1">
    <location>
        <begin position="321"/>
        <end position="330"/>
    </location>
</feature>
<feature type="compositionally biased region" description="Low complexity" evidence="1">
    <location>
        <begin position="605"/>
        <end position="614"/>
    </location>
</feature>
<evidence type="ECO:0000256" key="1">
    <source>
        <dbReference type="SAM" id="MobiDB-lite"/>
    </source>
</evidence>
<dbReference type="InterPro" id="IPR013783">
    <property type="entry name" value="Ig-like_fold"/>
</dbReference>
<name>A0AAQ3MC58_9PEZI</name>
<feature type="compositionally biased region" description="Low complexity" evidence="1">
    <location>
        <begin position="1152"/>
        <end position="1164"/>
    </location>
</feature>
<evidence type="ECO:0000313" key="4">
    <source>
        <dbReference type="EMBL" id="WPH05032.1"/>
    </source>
</evidence>
<reference evidence="4 5" key="1">
    <citation type="submission" date="2023-11" db="EMBL/GenBank/DDBJ databases">
        <title>An acidophilic fungus is an integral part of prey digestion in a carnivorous sundew plant.</title>
        <authorList>
            <person name="Tsai I.J."/>
        </authorList>
    </citation>
    <scope>NUCLEOTIDE SEQUENCE [LARGE SCALE GENOMIC DNA]</scope>
    <source>
        <strain evidence="4">169a</strain>
    </source>
</reference>
<dbReference type="InterPro" id="IPR003961">
    <property type="entry name" value="FN3_dom"/>
</dbReference>
<feature type="compositionally biased region" description="Acidic residues" evidence="1">
    <location>
        <begin position="865"/>
        <end position="874"/>
    </location>
</feature>
<dbReference type="InterPro" id="IPR036116">
    <property type="entry name" value="FN3_sf"/>
</dbReference>
<feature type="compositionally biased region" description="Polar residues" evidence="1">
    <location>
        <begin position="521"/>
        <end position="532"/>
    </location>
</feature>
<dbReference type="Pfam" id="PF00041">
    <property type="entry name" value="fn3"/>
    <property type="match status" value="1"/>
</dbReference>
<feature type="region of interest" description="Disordered" evidence="1">
    <location>
        <begin position="558"/>
        <end position="692"/>
    </location>
</feature>
<keyword evidence="2" id="KW-0472">Membrane</keyword>
<organism evidence="4 5">
    <name type="scientific">Acrodontium crateriforme</name>
    <dbReference type="NCBI Taxonomy" id="150365"/>
    <lineage>
        <taxon>Eukaryota</taxon>
        <taxon>Fungi</taxon>
        <taxon>Dikarya</taxon>
        <taxon>Ascomycota</taxon>
        <taxon>Pezizomycotina</taxon>
        <taxon>Dothideomycetes</taxon>
        <taxon>Dothideomycetidae</taxon>
        <taxon>Mycosphaerellales</taxon>
        <taxon>Teratosphaeriaceae</taxon>
        <taxon>Acrodontium</taxon>
    </lineage>
</organism>
<feature type="region of interest" description="Disordered" evidence="1">
    <location>
        <begin position="736"/>
        <end position="1176"/>
    </location>
</feature>
<dbReference type="Gene3D" id="2.60.40.10">
    <property type="entry name" value="Immunoglobulins"/>
    <property type="match status" value="1"/>
</dbReference>
<feature type="region of interest" description="Disordered" evidence="1">
    <location>
        <begin position="490"/>
        <end position="532"/>
    </location>
</feature>
<dbReference type="EMBL" id="CP138593">
    <property type="protein sequence ID" value="WPH05032.1"/>
    <property type="molecule type" value="Genomic_DNA"/>
</dbReference>
<evidence type="ECO:0000313" key="5">
    <source>
        <dbReference type="Proteomes" id="UP001303373"/>
    </source>
</evidence>
<gene>
    <name evidence="4" type="ORF">R9X50_00793000</name>
</gene>